<dbReference type="AlphaFoldDB" id="A0A8J5SS22"/>
<sequence length="124" mass="12194">MTPTASSLFPAAPLLNSATCGLDTAAGPPSSLFTTAPPLGSTVGGLDAAAGTLSSPFDELATTGAPSFLAPPLIVRLSNAAAGASFHVALPPMAAAPTARSALFWPPWAGRPPPRVGTPPPLVL</sequence>
<name>A0A8J5SS22_ZIZPA</name>
<comment type="caution">
    <text evidence="1">The sequence shown here is derived from an EMBL/GenBank/DDBJ whole genome shotgun (WGS) entry which is preliminary data.</text>
</comment>
<keyword evidence="2" id="KW-1185">Reference proteome</keyword>
<dbReference type="Proteomes" id="UP000729402">
    <property type="component" value="Unassembled WGS sequence"/>
</dbReference>
<evidence type="ECO:0000313" key="2">
    <source>
        <dbReference type="Proteomes" id="UP000729402"/>
    </source>
</evidence>
<dbReference type="EMBL" id="JAAALK010000287">
    <property type="protein sequence ID" value="KAG8060114.1"/>
    <property type="molecule type" value="Genomic_DNA"/>
</dbReference>
<organism evidence="1 2">
    <name type="scientific">Zizania palustris</name>
    <name type="common">Northern wild rice</name>
    <dbReference type="NCBI Taxonomy" id="103762"/>
    <lineage>
        <taxon>Eukaryota</taxon>
        <taxon>Viridiplantae</taxon>
        <taxon>Streptophyta</taxon>
        <taxon>Embryophyta</taxon>
        <taxon>Tracheophyta</taxon>
        <taxon>Spermatophyta</taxon>
        <taxon>Magnoliopsida</taxon>
        <taxon>Liliopsida</taxon>
        <taxon>Poales</taxon>
        <taxon>Poaceae</taxon>
        <taxon>BOP clade</taxon>
        <taxon>Oryzoideae</taxon>
        <taxon>Oryzeae</taxon>
        <taxon>Zizaniinae</taxon>
        <taxon>Zizania</taxon>
    </lineage>
</organism>
<protein>
    <submittedName>
        <fullName evidence="1">Uncharacterized protein</fullName>
    </submittedName>
</protein>
<reference evidence="1" key="2">
    <citation type="submission" date="2021-02" db="EMBL/GenBank/DDBJ databases">
        <authorList>
            <person name="Kimball J.A."/>
            <person name="Haas M.W."/>
            <person name="Macchietto M."/>
            <person name="Kono T."/>
            <person name="Duquette J."/>
            <person name="Shao M."/>
        </authorList>
    </citation>
    <scope>NUCLEOTIDE SEQUENCE</scope>
    <source>
        <tissue evidence="1">Fresh leaf tissue</tissue>
    </source>
</reference>
<gene>
    <name evidence="1" type="ORF">GUJ93_ZPchr0002g24100</name>
</gene>
<accession>A0A8J5SS22</accession>
<proteinExistence type="predicted"/>
<reference evidence="1" key="1">
    <citation type="journal article" date="2021" name="bioRxiv">
        <title>Whole Genome Assembly and Annotation of Northern Wild Rice, Zizania palustris L., Supports a Whole Genome Duplication in the Zizania Genus.</title>
        <authorList>
            <person name="Haas M."/>
            <person name="Kono T."/>
            <person name="Macchietto M."/>
            <person name="Millas R."/>
            <person name="McGilp L."/>
            <person name="Shao M."/>
            <person name="Duquette J."/>
            <person name="Hirsch C.N."/>
            <person name="Kimball J."/>
        </authorList>
    </citation>
    <scope>NUCLEOTIDE SEQUENCE</scope>
    <source>
        <tissue evidence="1">Fresh leaf tissue</tissue>
    </source>
</reference>
<evidence type="ECO:0000313" key="1">
    <source>
        <dbReference type="EMBL" id="KAG8060114.1"/>
    </source>
</evidence>